<dbReference type="Proteomes" id="UP000759443">
    <property type="component" value="Unassembled WGS sequence"/>
</dbReference>
<comment type="caution">
    <text evidence="1">The sequence shown here is derived from an EMBL/GenBank/DDBJ whole genome shotgun (WGS) entry which is preliminary data.</text>
</comment>
<proteinExistence type="predicted"/>
<dbReference type="RefSeq" id="WP_209947777.1">
    <property type="nucleotide sequence ID" value="NZ_JAGGJU010000012.1"/>
</dbReference>
<evidence type="ECO:0000313" key="2">
    <source>
        <dbReference type="Proteomes" id="UP000759443"/>
    </source>
</evidence>
<sequence>MILNASEEVQALREALKPFSQSGCLLDGEQVTNILAWLGTIRALAREAEEEVLILNGALKAQDDRNRGRIRTLRPLGRDDASAKIVPLVARPRFLRASPPDDGDAA</sequence>
<keyword evidence="2" id="KW-1185">Reference proteome</keyword>
<gene>
    <name evidence="1" type="ORF">J2Z17_004169</name>
</gene>
<organism evidence="1 2">
    <name type="scientific">Rhizobium halophytocola</name>
    <dbReference type="NCBI Taxonomy" id="735519"/>
    <lineage>
        <taxon>Bacteria</taxon>
        <taxon>Pseudomonadati</taxon>
        <taxon>Pseudomonadota</taxon>
        <taxon>Alphaproteobacteria</taxon>
        <taxon>Hyphomicrobiales</taxon>
        <taxon>Rhizobiaceae</taxon>
        <taxon>Rhizobium/Agrobacterium group</taxon>
        <taxon>Rhizobium</taxon>
    </lineage>
</organism>
<protein>
    <submittedName>
        <fullName evidence="1">Uncharacterized protein</fullName>
    </submittedName>
</protein>
<reference evidence="1 2" key="1">
    <citation type="submission" date="2021-03" db="EMBL/GenBank/DDBJ databases">
        <title>Genomic Encyclopedia of Type Strains, Phase IV (KMG-IV): sequencing the most valuable type-strain genomes for metagenomic binning, comparative biology and taxonomic classification.</title>
        <authorList>
            <person name="Goeker M."/>
        </authorList>
    </citation>
    <scope>NUCLEOTIDE SEQUENCE [LARGE SCALE GENOMIC DNA]</scope>
    <source>
        <strain evidence="1 2">DSM 21600</strain>
    </source>
</reference>
<name>A0ABS4E474_9HYPH</name>
<evidence type="ECO:0000313" key="1">
    <source>
        <dbReference type="EMBL" id="MBP1852711.1"/>
    </source>
</evidence>
<accession>A0ABS4E474</accession>
<dbReference type="EMBL" id="JAGGJU010000012">
    <property type="protein sequence ID" value="MBP1852711.1"/>
    <property type="molecule type" value="Genomic_DNA"/>
</dbReference>